<keyword evidence="3" id="KW-1185">Reference proteome</keyword>
<feature type="region of interest" description="Disordered" evidence="1">
    <location>
        <begin position="196"/>
        <end position="217"/>
    </location>
</feature>
<gene>
    <name evidence="2" type="ORF">VM1G_08536</name>
</gene>
<reference evidence="2" key="1">
    <citation type="submission" date="2014-12" db="EMBL/GenBank/DDBJ databases">
        <title>Genome Sequence of Valsa Canker Pathogens Uncovers a Specific Adaption of Colonization on Woody Bark.</title>
        <authorList>
            <person name="Yin Z."/>
            <person name="Liu H."/>
            <person name="Gao X."/>
            <person name="Li Z."/>
            <person name="Song N."/>
            <person name="Ke X."/>
            <person name="Dai Q."/>
            <person name="Wu Y."/>
            <person name="Sun Y."/>
            <person name="Xu J.-R."/>
            <person name="Kang Z.K."/>
            <person name="Wang L."/>
            <person name="Huang L."/>
        </authorList>
    </citation>
    <scope>NUCLEOTIDE SEQUENCE [LARGE SCALE GENOMIC DNA]</scope>
    <source>
        <strain evidence="2">03-8</strain>
    </source>
</reference>
<organism evidence="2 3">
    <name type="scientific">Cytospora mali</name>
    <name type="common">Apple Valsa canker fungus</name>
    <name type="synonym">Valsa mali</name>
    <dbReference type="NCBI Taxonomy" id="578113"/>
    <lineage>
        <taxon>Eukaryota</taxon>
        <taxon>Fungi</taxon>
        <taxon>Dikarya</taxon>
        <taxon>Ascomycota</taxon>
        <taxon>Pezizomycotina</taxon>
        <taxon>Sordariomycetes</taxon>
        <taxon>Sordariomycetidae</taxon>
        <taxon>Diaporthales</taxon>
        <taxon>Cytosporaceae</taxon>
        <taxon>Cytospora</taxon>
    </lineage>
</organism>
<dbReference type="EMBL" id="CM003106">
    <property type="protein sequence ID" value="KUI72931.1"/>
    <property type="molecule type" value="Genomic_DNA"/>
</dbReference>
<evidence type="ECO:0000313" key="2">
    <source>
        <dbReference type="EMBL" id="KUI72931.1"/>
    </source>
</evidence>
<feature type="region of interest" description="Disordered" evidence="1">
    <location>
        <begin position="1"/>
        <end position="118"/>
    </location>
</feature>
<feature type="compositionally biased region" description="Basic and acidic residues" evidence="1">
    <location>
        <begin position="196"/>
        <end position="211"/>
    </location>
</feature>
<dbReference type="OrthoDB" id="5413982at2759"/>
<evidence type="ECO:0000256" key="1">
    <source>
        <dbReference type="SAM" id="MobiDB-lite"/>
    </source>
</evidence>
<name>A0A194W8Y9_CYTMA</name>
<dbReference type="AlphaFoldDB" id="A0A194W8Y9"/>
<protein>
    <submittedName>
        <fullName evidence="2">Uncharacterized protein</fullName>
    </submittedName>
</protein>
<accession>A0A194W8Y9</accession>
<evidence type="ECO:0000313" key="3">
    <source>
        <dbReference type="Proteomes" id="UP000078559"/>
    </source>
</evidence>
<feature type="compositionally biased region" description="Low complexity" evidence="1">
    <location>
        <begin position="76"/>
        <end position="93"/>
    </location>
</feature>
<sequence length="366" mass="40044">MADAQSKAEKLAAARKKAEEMKKKKAKKQKAATTSKEEEPAAEPAEEKPKEAEAEAETEAAAAEEEEEEAEEAPAEAEPSTPTGAEPATTASPFAPTDTESTTHAEETGVASGSTAELEAKVAELEKELGDVKASRDEAQLMADALEKKVVSLEVLHKEDESHINRLQKDIAELKNENVDLKNKIQKAEADVLRLSKKEAQDGGGTDNDHLDELEDEERLKLETRVRELEAENTDLRRGIWHEKRRDMQSPMDEVGGQFTNVPLGGPSSPSTARKQGGFGDFFTSGLNALTGGGGHELHGDDDGFLDDDVEFDEEAFRKAQEEAARARIERIKEVKRGLKNWEGWRLDLVEGRRGGGEGIGEMFEI</sequence>
<proteinExistence type="predicted"/>
<dbReference type="SMR" id="A0A194W8Y9"/>
<feature type="compositionally biased region" description="Basic and acidic residues" evidence="1">
    <location>
        <begin position="1"/>
        <end position="22"/>
    </location>
</feature>
<feature type="compositionally biased region" description="Acidic residues" evidence="1">
    <location>
        <begin position="54"/>
        <end position="75"/>
    </location>
</feature>
<feature type="compositionally biased region" description="Basic and acidic residues" evidence="1">
    <location>
        <begin position="35"/>
        <end position="53"/>
    </location>
</feature>
<dbReference type="Proteomes" id="UP000078559">
    <property type="component" value="Chromosome 9"/>
</dbReference>